<dbReference type="RefSeq" id="WP_406844643.1">
    <property type="nucleotide sequence ID" value="NZ_CP150845.1"/>
</dbReference>
<gene>
    <name evidence="6" type="ORF">AABD74_03170</name>
</gene>
<keyword evidence="7" id="KW-1185">Reference proteome</keyword>
<keyword evidence="4" id="KW-0106">Calcium</keyword>
<evidence type="ECO:0000256" key="3">
    <source>
        <dbReference type="ARBA" id="ARBA00022801"/>
    </source>
</evidence>
<dbReference type="PROSITE" id="PS00523">
    <property type="entry name" value="SULFATASE_1"/>
    <property type="match status" value="1"/>
</dbReference>
<evidence type="ECO:0000256" key="2">
    <source>
        <dbReference type="ARBA" id="ARBA00022723"/>
    </source>
</evidence>
<proteinExistence type="inferred from homology"/>
<dbReference type="SUPFAM" id="SSF53649">
    <property type="entry name" value="Alkaline phosphatase-like"/>
    <property type="match status" value="1"/>
</dbReference>
<accession>A0ABZ2UG62</accession>
<evidence type="ECO:0000313" key="7">
    <source>
        <dbReference type="Proteomes" id="UP001623852"/>
    </source>
</evidence>
<evidence type="ECO:0000256" key="1">
    <source>
        <dbReference type="ARBA" id="ARBA00008779"/>
    </source>
</evidence>
<organism evidence="6 7">
    <name type="scientific">Flavobacterium soyae</name>
    <dbReference type="NCBI Taxonomy" id="2903098"/>
    <lineage>
        <taxon>Bacteria</taxon>
        <taxon>Pseudomonadati</taxon>
        <taxon>Bacteroidota</taxon>
        <taxon>Flavobacteriia</taxon>
        <taxon>Flavobacteriales</taxon>
        <taxon>Flavobacteriaceae</taxon>
        <taxon>Flavobacterium</taxon>
    </lineage>
</organism>
<comment type="similarity">
    <text evidence="1">Belongs to the sulfatase family.</text>
</comment>
<evidence type="ECO:0000256" key="4">
    <source>
        <dbReference type="ARBA" id="ARBA00022837"/>
    </source>
</evidence>
<dbReference type="Gene3D" id="3.40.720.10">
    <property type="entry name" value="Alkaline Phosphatase, subunit A"/>
    <property type="match status" value="1"/>
</dbReference>
<dbReference type="PANTHER" id="PTHR42693">
    <property type="entry name" value="ARYLSULFATASE FAMILY MEMBER"/>
    <property type="match status" value="1"/>
</dbReference>
<dbReference type="InterPro" id="IPR024607">
    <property type="entry name" value="Sulfatase_CS"/>
</dbReference>
<dbReference type="Proteomes" id="UP001623852">
    <property type="component" value="Chromosome"/>
</dbReference>
<evidence type="ECO:0000313" key="6">
    <source>
        <dbReference type="EMBL" id="WYZ20465.1"/>
    </source>
</evidence>
<dbReference type="PANTHER" id="PTHR42693:SF43">
    <property type="entry name" value="BLL2667 PROTEIN"/>
    <property type="match status" value="1"/>
</dbReference>
<dbReference type="InterPro" id="IPR017850">
    <property type="entry name" value="Alkaline_phosphatase_core_sf"/>
</dbReference>
<dbReference type="InterPro" id="IPR050738">
    <property type="entry name" value="Sulfatase"/>
</dbReference>
<feature type="domain" description="Sulfatase N-terminal" evidence="5">
    <location>
        <begin position="75"/>
        <end position="487"/>
    </location>
</feature>
<name>A0ABZ2UG62_9FLAO</name>
<keyword evidence="2" id="KW-0479">Metal-binding</keyword>
<evidence type="ECO:0000259" key="5">
    <source>
        <dbReference type="Pfam" id="PF00884"/>
    </source>
</evidence>
<reference evidence="6 7" key="1">
    <citation type="submission" date="2024-03" db="EMBL/GenBank/DDBJ databases">
        <title>Flavobacterium soyae.</title>
        <authorList>
            <person name="Zheng W."/>
        </authorList>
    </citation>
    <scope>NUCLEOTIDE SEQUENCE [LARGE SCALE GENOMIC DNA]</scope>
    <source>
        <strain evidence="6 7">55</strain>
    </source>
</reference>
<dbReference type="Pfam" id="PF00884">
    <property type="entry name" value="Sulfatase"/>
    <property type="match status" value="1"/>
</dbReference>
<dbReference type="EC" id="3.1.6.-" evidence="6"/>
<protein>
    <submittedName>
        <fullName evidence="6">Arylsulfatase</fullName>
        <ecNumber evidence="6">3.1.6.-</ecNumber>
    </submittedName>
</protein>
<dbReference type="GO" id="GO:0016787">
    <property type="term" value="F:hydrolase activity"/>
    <property type="evidence" value="ECO:0007669"/>
    <property type="project" value="UniProtKB-KW"/>
</dbReference>
<sequence length="811" mass="90122">MKKRIIEVVCRNQYKIVLIIMFMIIGTGGVLAQENGTPQVLPRPDFHFPGNVGRTYLESDPPQFPQPAKAPKGAPNIVLILLDDAGFGQFSTFGGGVPSPTMDNLAAEGLRFNRFHTTALCSPTRASLITGRNHHSASFAGITEVATGYEGYTCILPKSCGTVGEVLSQNGYTTAWIGKNHNTPPWELSSAGPFDHWANGLGFDYFYGFNSGDMNHWNPVLFENRNLVPASSDPNYYMTTDLADHAISWMQKTKSIAPDKPFFLYVAPGATHAPHHAPADWIAKFKGKFDMGWDRYREEAFERQKKLGVIPASTKLTPRPESLPAWESLNADQKKLYAHMMEVFAAYGAFCDDQMGRIIRAVKELPDADNTMIVYIAGDNGASAEGGIEGSVNEMLFFNGFPEKWQDNLKVIDELGGPKHYNHFTSAWAWAMNTPFQWTKQVSSHFGGTRNPMIIDWPERIKDKGGLRNQFMHVIDIVPTIYEVCGITPPTELNGIKQKPIEGTSFAYTFPKDSTQAKGHHKVQYFEMGCTRGLYSNGWMASATAFVPWNPNRESFDPDKQKWELYNIDEDFSQANDLAVKQPEKLRQLQDLWWVEAAKYNVLPLDWRGSIRMNSELMGRPTLVGDRKTMTYYDGTNGLPDAAAPSMLNKSWTITADIELNNASENGVIITHGGMQAGYGLYLRDGKPTFVYNYLALDRTSIVATEALPKGKHKLIVDFRYDGGGMGKGGTITITDSGKKIGSGRLEKTVPVQFSIIEGIDVGKDGGSPVDWTYKMPFKFSGKIEKVTIDLGVDTKKPEPIQSVKTGKRKS</sequence>
<dbReference type="EMBL" id="CP150845">
    <property type="protein sequence ID" value="WYZ20465.1"/>
    <property type="molecule type" value="Genomic_DNA"/>
</dbReference>
<dbReference type="InterPro" id="IPR000917">
    <property type="entry name" value="Sulfatase_N"/>
</dbReference>
<keyword evidence="3 6" id="KW-0378">Hydrolase</keyword>
<dbReference type="CDD" id="cd16025">
    <property type="entry name" value="PAS_like"/>
    <property type="match status" value="1"/>
</dbReference>
<dbReference type="Gene3D" id="3.30.1120.10">
    <property type="match status" value="1"/>
</dbReference>